<reference evidence="5" key="1">
    <citation type="submission" date="2019-07" db="EMBL/GenBank/DDBJ databases">
        <title>Chitinimonas sp. nov., isolated from Ny-Alesund, arctica soil.</title>
        <authorList>
            <person name="Xu Q."/>
            <person name="Peng F."/>
        </authorList>
    </citation>
    <scope>NUCLEOTIDE SEQUENCE [LARGE SCALE GENOMIC DNA]</scope>
    <source>
        <strain evidence="5">R3-44</strain>
    </source>
</reference>
<proteinExistence type="predicted"/>
<accession>A0A516SFL3</accession>
<protein>
    <recommendedName>
        <fullName evidence="3">J domain-containing protein</fullName>
    </recommendedName>
</protein>
<feature type="compositionally biased region" description="Basic and acidic residues" evidence="1">
    <location>
        <begin position="176"/>
        <end position="246"/>
    </location>
</feature>
<name>A0A516SFL3_9NEIS</name>
<dbReference type="InterPro" id="IPR036869">
    <property type="entry name" value="J_dom_sf"/>
</dbReference>
<dbReference type="Proteomes" id="UP000317550">
    <property type="component" value="Chromosome"/>
</dbReference>
<dbReference type="PROSITE" id="PS50076">
    <property type="entry name" value="DNAJ_2"/>
    <property type="match status" value="1"/>
</dbReference>
<evidence type="ECO:0000256" key="2">
    <source>
        <dbReference type="SAM" id="Phobius"/>
    </source>
</evidence>
<keyword evidence="2" id="KW-0472">Membrane</keyword>
<evidence type="ECO:0000256" key="1">
    <source>
        <dbReference type="SAM" id="MobiDB-lite"/>
    </source>
</evidence>
<dbReference type="AlphaFoldDB" id="A0A516SFL3"/>
<gene>
    <name evidence="4" type="ORF">FNU76_11605</name>
</gene>
<evidence type="ECO:0000259" key="3">
    <source>
        <dbReference type="PROSITE" id="PS50076"/>
    </source>
</evidence>
<keyword evidence="5" id="KW-1185">Reference proteome</keyword>
<sequence length="283" mass="33089">MSRSGKTLYALFGVTPTADQALLDAQYLALQKQLGEIIDPVQRRRRLEQLDEAYQQLSNPIRRKIYDASLQAGEAQTVQLHQPRPAAGSGKRFDGGSRSLLTIGLVLLGVFILGYLYFAWRQQSTVDSYRQTIETAQQRAFSMQEKFQQQQQDQEARMMAAEREASGGTSPAWNEAEYKAKQEQERRTRENDDWARRMSAEQQRAVHEAEYKEKQRRQERERENRQEEAQQQRDHDEAANRIENERSQQFSKLMAEKRFDEARRLAKTSYEFERVKNAEARGY</sequence>
<evidence type="ECO:0000313" key="4">
    <source>
        <dbReference type="EMBL" id="QDQ26955.1"/>
    </source>
</evidence>
<dbReference type="Gene3D" id="1.10.287.110">
    <property type="entry name" value="DnaJ domain"/>
    <property type="match status" value="1"/>
</dbReference>
<feature type="compositionally biased region" description="Basic and acidic residues" evidence="1">
    <location>
        <begin position="154"/>
        <end position="165"/>
    </location>
</feature>
<dbReference type="KEGG" id="cari:FNU76_11605"/>
<dbReference type="EMBL" id="CP041730">
    <property type="protein sequence ID" value="QDQ26955.1"/>
    <property type="molecule type" value="Genomic_DNA"/>
</dbReference>
<dbReference type="RefSeq" id="WP_144278348.1">
    <property type="nucleotide sequence ID" value="NZ_CP041730.1"/>
</dbReference>
<feature type="region of interest" description="Disordered" evidence="1">
    <location>
        <begin position="144"/>
        <end position="254"/>
    </location>
</feature>
<dbReference type="OrthoDB" id="8960697at2"/>
<evidence type="ECO:0000313" key="5">
    <source>
        <dbReference type="Proteomes" id="UP000317550"/>
    </source>
</evidence>
<keyword evidence="2" id="KW-0812">Transmembrane</keyword>
<keyword evidence="2" id="KW-1133">Transmembrane helix</keyword>
<feature type="transmembrane region" description="Helical" evidence="2">
    <location>
        <begin position="100"/>
        <end position="120"/>
    </location>
</feature>
<dbReference type="SUPFAM" id="SSF46565">
    <property type="entry name" value="Chaperone J-domain"/>
    <property type="match status" value="1"/>
</dbReference>
<dbReference type="InterPro" id="IPR001623">
    <property type="entry name" value="DnaJ_domain"/>
</dbReference>
<organism evidence="4 5">
    <name type="scientific">Chitinimonas arctica</name>
    <dbReference type="NCBI Taxonomy" id="2594795"/>
    <lineage>
        <taxon>Bacteria</taxon>
        <taxon>Pseudomonadati</taxon>
        <taxon>Pseudomonadota</taxon>
        <taxon>Betaproteobacteria</taxon>
        <taxon>Neisseriales</taxon>
        <taxon>Chitinibacteraceae</taxon>
        <taxon>Chitinimonas</taxon>
    </lineage>
</organism>
<feature type="domain" description="J" evidence="3">
    <location>
        <begin position="7"/>
        <end position="70"/>
    </location>
</feature>
<feature type="compositionally biased region" description="Low complexity" evidence="1">
    <location>
        <begin position="144"/>
        <end position="153"/>
    </location>
</feature>